<reference evidence="3 4" key="1">
    <citation type="submission" date="2017-12" db="EMBL/GenBank/DDBJ databases">
        <authorList>
            <person name="Paulsen S."/>
            <person name="Gram L.K."/>
        </authorList>
    </citation>
    <scope>NUCLEOTIDE SEQUENCE [LARGE SCALE GENOMIC DNA]</scope>
    <source>
        <strain evidence="3 4">S2897</strain>
    </source>
</reference>
<name>A0A5S3Z4M7_9GAMM</name>
<evidence type="ECO:0000256" key="1">
    <source>
        <dbReference type="SAM" id="SignalP"/>
    </source>
</evidence>
<dbReference type="EMBL" id="PNCG01000009">
    <property type="protein sequence ID" value="TMP87229.1"/>
    <property type="molecule type" value="Genomic_DNA"/>
</dbReference>
<evidence type="ECO:0000259" key="2">
    <source>
        <dbReference type="Pfam" id="PF14467"/>
    </source>
</evidence>
<dbReference type="Pfam" id="PF14467">
    <property type="entry name" value="DUF4426"/>
    <property type="match status" value="1"/>
</dbReference>
<comment type="caution">
    <text evidence="3">The sequence shown here is derived from an EMBL/GenBank/DDBJ whole genome shotgun (WGS) entry which is preliminary data.</text>
</comment>
<dbReference type="STRING" id="151081.TW72_11725"/>
<organism evidence="3 4">
    <name type="scientific">Pseudoalteromonas ruthenica</name>
    <dbReference type="NCBI Taxonomy" id="151081"/>
    <lineage>
        <taxon>Bacteria</taxon>
        <taxon>Pseudomonadati</taxon>
        <taxon>Pseudomonadota</taxon>
        <taxon>Gammaproteobacteria</taxon>
        <taxon>Alteromonadales</taxon>
        <taxon>Pseudoalteromonadaceae</taxon>
        <taxon>Pseudoalteromonas</taxon>
    </lineage>
</organism>
<feature type="domain" description="DUF4426" evidence="2">
    <location>
        <begin position="31"/>
        <end position="144"/>
    </location>
</feature>
<accession>A0A5S3Z4M7</accession>
<feature type="signal peptide" evidence="1">
    <location>
        <begin position="1"/>
        <end position="23"/>
    </location>
</feature>
<dbReference type="RefSeq" id="WP_053910609.1">
    <property type="nucleotide sequence ID" value="NZ_PNBS01000026.1"/>
</dbReference>
<sequence length="145" mass="16528">MKTLFTALLLCILSISPSYGEQAEVQGGQFKNLGHWQVHYIAFPSTSVPAEVARNYDLERAGDRALINISVLQNNQAQAVDIQGSAKNLIGQTEQLTFKEIKEGESIYYIAQMRFDNEEVYRFEITLTQGNTVEVLRFHQKLYEH</sequence>
<evidence type="ECO:0000313" key="3">
    <source>
        <dbReference type="EMBL" id="TMP87229.1"/>
    </source>
</evidence>
<dbReference type="Proteomes" id="UP000305874">
    <property type="component" value="Unassembled WGS sequence"/>
</dbReference>
<keyword evidence="1" id="KW-0732">Signal</keyword>
<gene>
    <name evidence="3" type="ORF">CWC05_09030</name>
</gene>
<protein>
    <submittedName>
        <fullName evidence="3">DUF4426 domain-containing protein</fullName>
    </submittedName>
</protein>
<dbReference type="InterPro" id="IPR025218">
    <property type="entry name" value="DUF4426"/>
</dbReference>
<evidence type="ECO:0000313" key="4">
    <source>
        <dbReference type="Proteomes" id="UP000305874"/>
    </source>
</evidence>
<dbReference type="Gene3D" id="2.60.40.3340">
    <property type="entry name" value="Domain of unknown function DUF4426"/>
    <property type="match status" value="1"/>
</dbReference>
<feature type="chain" id="PRO_5024392491" evidence="1">
    <location>
        <begin position="24"/>
        <end position="145"/>
    </location>
</feature>
<proteinExistence type="predicted"/>
<dbReference type="AlphaFoldDB" id="A0A5S3Z4M7"/>
<reference evidence="4" key="2">
    <citation type="submission" date="2019-06" db="EMBL/GenBank/DDBJ databases">
        <title>Co-occurence of chitin degradation, pigmentation and bioactivity in marine Pseudoalteromonas.</title>
        <authorList>
            <person name="Sonnenschein E.C."/>
            <person name="Bech P.K."/>
        </authorList>
    </citation>
    <scope>NUCLEOTIDE SEQUENCE [LARGE SCALE GENOMIC DNA]</scope>
    <source>
        <strain evidence="4">S2897</strain>
    </source>
</reference>